<dbReference type="AlphaFoldDB" id="A0A645ID52"/>
<dbReference type="EMBL" id="VSSQ01112268">
    <property type="protein sequence ID" value="MPN49238.1"/>
    <property type="molecule type" value="Genomic_DNA"/>
</dbReference>
<proteinExistence type="predicted"/>
<comment type="caution">
    <text evidence="1">The sequence shown here is derived from an EMBL/GenBank/DDBJ whole genome shotgun (WGS) entry which is preliminary data.</text>
</comment>
<accession>A0A645ID52</accession>
<reference evidence="1" key="1">
    <citation type="submission" date="2019-08" db="EMBL/GenBank/DDBJ databases">
        <authorList>
            <person name="Kucharzyk K."/>
            <person name="Murdoch R.W."/>
            <person name="Higgins S."/>
            <person name="Loffler F."/>
        </authorList>
    </citation>
    <scope>NUCLEOTIDE SEQUENCE</scope>
</reference>
<sequence>MKTFARWLRRNMLVPLLLVLGAGAAATIYQSMEIDALGYRQLQNAYKAGSSAFQARVAEAMQNGTVSRWERTALLRQYWSDSSALAVEFEVGEIAAERQALAALVGGQEGHS</sequence>
<name>A0A645ID52_9ZZZZ</name>
<evidence type="ECO:0000313" key="1">
    <source>
        <dbReference type="EMBL" id="MPN49238.1"/>
    </source>
</evidence>
<gene>
    <name evidence="1" type="ORF">SDC9_196853</name>
</gene>
<protein>
    <submittedName>
        <fullName evidence="1">Uncharacterized protein</fullName>
    </submittedName>
</protein>
<organism evidence="1">
    <name type="scientific">bioreactor metagenome</name>
    <dbReference type="NCBI Taxonomy" id="1076179"/>
    <lineage>
        <taxon>unclassified sequences</taxon>
        <taxon>metagenomes</taxon>
        <taxon>ecological metagenomes</taxon>
    </lineage>
</organism>